<name>A0A644WCC0_9ZZZZ</name>
<sequence length="225" mass="25621">MTNTFGQESHPPELKVIKLLPKGKSLLLFGKPFHPKITERGVQKGEENLEQPIGNDQAEDKCDGEFRSCLIKCNKHKYHGVNELARYGTQVVSQPEPLSLAQFLEQQKNIDIDCLTDGKADQGSKAHAHAHAEYLTVFVLQLPTGVRLNLHKQCRRGKKNHKHDDRVSDEQGGMIVAFHFSDDIGDQKEDRHEKNSHRDSHPEQAYDFTSNSVDQYHARYVKSEE</sequence>
<dbReference type="EMBL" id="VSSQ01000782">
    <property type="protein sequence ID" value="MPM01229.1"/>
    <property type="molecule type" value="Genomic_DNA"/>
</dbReference>
<reference evidence="2" key="1">
    <citation type="submission" date="2019-08" db="EMBL/GenBank/DDBJ databases">
        <authorList>
            <person name="Kucharzyk K."/>
            <person name="Murdoch R.W."/>
            <person name="Higgins S."/>
            <person name="Loffler F."/>
        </authorList>
    </citation>
    <scope>NUCLEOTIDE SEQUENCE</scope>
</reference>
<evidence type="ECO:0000256" key="1">
    <source>
        <dbReference type="SAM" id="MobiDB-lite"/>
    </source>
</evidence>
<accession>A0A644WCC0</accession>
<protein>
    <submittedName>
        <fullName evidence="2">Uncharacterized protein</fullName>
    </submittedName>
</protein>
<organism evidence="2">
    <name type="scientific">bioreactor metagenome</name>
    <dbReference type="NCBI Taxonomy" id="1076179"/>
    <lineage>
        <taxon>unclassified sequences</taxon>
        <taxon>metagenomes</taxon>
        <taxon>ecological metagenomes</taxon>
    </lineage>
</organism>
<feature type="compositionally biased region" description="Basic and acidic residues" evidence="1">
    <location>
        <begin position="181"/>
        <end position="204"/>
    </location>
</feature>
<dbReference type="AlphaFoldDB" id="A0A644WCC0"/>
<proteinExistence type="predicted"/>
<comment type="caution">
    <text evidence="2">The sequence shown here is derived from an EMBL/GenBank/DDBJ whole genome shotgun (WGS) entry which is preliminary data.</text>
</comment>
<feature type="region of interest" description="Disordered" evidence="1">
    <location>
        <begin position="181"/>
        <end position="213"/>
    </location>
</feature>
<gene>
    <name evidence="2" type="ORF">SDC9_47467</name>
</gene>
<evidence type="ECO:0000313" key="2">
    <source>
        <dbReference type="EMBL" id="MPM01229.1"/>
    </source>
</evidence>